<accession>A0A2G9HT43</accession>
<organism evidence="1 2">
    <name type="scientific">Handroanthus impetiginosus</name>
    <dbReference type="NCBI Taxonomy" id="429701"/>
    <lineage>
        <taxon>Eukaryota</taxon>
        <taxon>Viridiplantae</taxon>
        <taxon>Streptophyta</taxon>
        <taxon>Embryophyta</taxon>
        <taxon>Tracheophyta</taxon>
        <taxon>Spermatophyta</taxon>
        <taxon>Magnoliopsida</taxon>
        <taxon>eudicotyledons</taxon>
        <taxon>Gunneridae</taxon>
        <taxon>Pentapetalae</taxon>
        <taxon>asterids</taxon>
        <taxon>lamiids</taxon>
        <taxon>Lamiales</taxon>
        <taxon>Bignoniaceae</taxon>
        <taxon>Crescentiina</taxon>
        <taxon>Tabebuia alliance</taxon>
        <taxon>Handroanthus</taxon>
    </lineage>
</organism>
<gene>
    <name evidence="1" type="ORF">CDL12_06608</name>
</gene>
<dbReference type="OrthoDB" id="1094981at2759"/>
<name>A0A2G9HT43_9LAMI</name>
<reference evidence="2" key="1">
    <citation type="journal article" date="2018" name="Gigascience">
        <title>Genome assembly of the Pink Ipe (Handroanthus impetiginosus, Bignoniaceae), a highly valued, ecologically keystone Neotropical timber forest tree.</title>
        <authorList>
            <person name="Silva-Junior O.B."/>
            <person name="Grattapaglia D."/>
            <person name="Novaes E."/>
            <person name="Collevatti R.G."/>
        </authorList>
    </citation>
    <scope>NUCLEOTIDE SEQUENCE [LARGE SCALE GENOMIC DNA]</scope>
    <source>
        <strain evidence="2">cv. UFG-1</strain>
    </source>
</reference>
<dbReference type="Proteomes" id="UP000231279">
    <property type="component" value="Unassembled WGS sequence"/>
</dbReference>
<sequence>MQAAGEKRLLQLNELDKFRLQAYENAKIYKEKMKPFRITEVFPHGVMELENEKSRNRFKVNAQKIKHYWEGVVDHPHVSVTLNNVN</sequence>
<keyword evidence="2" id="KW-1185">Reference proteome</keyword>
<comment type="caution">
    <text evidence="1">The sequence shown here is derived from an EMBL/GenBank/DDBJ whole genome shotgun (WGS) entry which is preliminary data.</text>
</comment>
<evidence type="ECO:0000313" key="2">
    <source>
        <dbReference type="Proteomes" id="UP000231279"/>
    </source>
</evidence>
<protein>
    <submittedName>
        <fullName evidence="1">Uncharacterized protein</fullName>
    </submittedName>
</protein>
<evidence type="ECO:0000313" key="1">
    <source>
        <dbReference type="EMBL" id="PIN20696.1"/>
    </source>
</evidence>
<dbReference type="EMBL" id="NKXS01001063">
    <property type="protein sequence ID" value="PIN20696.1"/>
    <property type="molecule type" value="Genomic_DNA"/>
</dbReference>
<dbReference type="AlphaFoldDB" id="A0A2G9HT43"/>
<proteinExistence type="predicted"/>